<evidence type="ECO:0000313" key="1">
    <source>
        <dbReference type="EMBL" id="CAD9530108.1"/>
    </source>
</evidence>
<sequence length="137" mass="14818">MTPECFGKVLRDGVAKGELAFTAKADVEVVTEQYSKAFEAAFSFVAELNYAALRWSDEQMKSLAQAITYAREHGGFTQCNKVKVNNNRASEAGLLALIDALAGAGCLLDARSNHLWSKAGEAAVRKAAEDNNVKVYL</sequence>
<protein>
    <submittedName>
        <fullName evidence="1">Uncharacterized protein</fullName>
    </submittedName>
</protein>
<dbReference type="EMBL" id="HBGQ01093029">
    <property type="protein sequence ID" value="CAD9530108.1"/>
    <property type="molecule type" value="Transcribed_RNA"/>
</dbReference>
<dbReference type="AlphaFoldDB" id="A0A7S2IX22"/>
<organism evidence="1">
    <name type="scientific">Alexandrium andersonii</name>
    <dbReference type="NCBI Taxonomy" id="327968"/>
    <lineage>
        <taxon>Eukaryota</taxon>
        <taxon>Sar</taxon>
        <taxon>Alveolata</taxon>
        <taxon>Dinophyceae</taxon>
        <taxon>Gonyaulacales</taxon>
        <taxon>Pyrocystaceae</taxon>
        <taxon>Alexandrium</taxon>
    </lineage>
</organism>
<reference evidence="1" key="1">
    <citation type="submission" date="2021-01" db="EMBL/GenBank/DDBJ databases">
        <authorList>
            <person name="Corre E."/>
            <person name="Pelletier E."/>
            <person name="Niang G."/>
            <person name="Scheremetjew M."/>
            <person name="Finn R."/>
            <person name="Kale V."/>
            <person name="Holt S."/>
            <person name="Cochrane G."/>
            <person name="Meng A."/>
            <person name="Brown T."/>
            <person name="Cohen L."/>
        </authorList>
    </citation>
    <scope>NUCLEOTIDE SEQUENCE</scope>
    <source>
        <strain evidence="1">CCMP2222</strain>
    </source>
</reference>
<proteinExistence type="predicted"/>
<accession>A0A7S2IX22</accession>
<name>A0A7S2IX22_9DINO</name>
<gene>
    <name evidence="1" type="ORF">AAND1436_LOCUS44400</name>
</gene>